<sequence length="701" mass="79355">MQVNQFNDFSKGFVAPSGRLNSTSKRGSKVAPYPAGRKTLAPQFDRQEIKNPKRQRVVKALKPSLKVDPTSGTTKLHTALKEGDRAGALKEIKRWGLLNAREPATLWTPLHCLSCCAWADEEFFELMELLIKGGCSPNARCNRGNTFLDHLGGSWNLDVNNFKELFKLLSNKGFTFYNPHHELANFLLEHAETPGIPAPDRAEIIADYFSYIPKEHRQKAAEELFIKLLKSLEFAEGDAAEMLENLLERLGEDFNPSLACDKDGNNLIYFALLNWSNSPTEMVKIFTIFAKWGIDTENCGHNHSLFENLITCQYSFEKKKEILRKMMDAGITCSLTAQGDEESAMPTPIRLIETLLHYNLKCEEVSEIVKIMLHEDWFREYLLLKLIANCFSTDADYSNEEGKAPLSGCITSMTDFYRWLETESSEFYERIAHSPSQAKVLCHASAEKLSSQTVQLMEAIAEETWAKIFKITGEALGSAFTHRKLRKFKPIKNLVDANGFFAFVPSMSTGEAESRHSIGLIFKPPVVLFCNKGYDLAERSGISRHVLSNKKTKIALKKALQGDDLHRFTREFFHTRIERGKASPFIATQKNQQADNCPVASFGSMELGILITALEEELSGLDKDVAIEIARAIKRAHRQSRRRQLLEEYEAFHQNLDCGIPSYLPSIEILKTKCPEHFSKNTHASVPKKNKQNTKKRKSPE</sequence>
<dbReference type="AlphaFoldDB" id="A0A0H5DUE1"/>
<dbReference type="Proteomes" id="UP000220251">
    <property type="component" value="Unassembled WGS sequence"/>
</dbReference>
<evidence type="ECO:0000313" key="3">
    <source>
        <dbReference type="Proteomes" id="UP000220251"/>
    </source>
</evidence>
<dbReference type="SUPFAM" id="SSF48403">
    <property type="entry name" value="Ankyrin repeat"/>
    <property type="match status" value="1"/>
</dbReference>
<dbReference type="Gene3D" id="1.25.40.20">
    <property type="entry name" value="Ankyrin repeat-containing domain"/>
    <property type="match status" value="1"/>
</dbReference>
<dbReference type="EMBL" id="CWGJ01000028">
    <property type="protein sequence ID" value="CRX39559.1"/>
    <property type="molecule type" value="Genomic_DNA"/>
</dbReference>
<protein>
    <submittedName>
        <fullName evidence="2">Uncharacterized protein</fullName>
    </submittedName>
</protein>
<evidence type="ECO:0000313" key="2">
    <source>
        <dbReference type="EMBL" id="CRX39559.1"/>
    </source>
</evidence>
<feature type="region of interest" description="Disordered" evidence="1">
    <location>
        <begin position="679"/>
        <end position="701"/>
    </location>
</feature>
<evidence type="ECO:0000256" key="1">
    <source>
        <dbReference type="SAM" id="MobiDB-lite"/>
    </source>
</evidence>
<keyword evidence="3" id="KW-1185">Reference proteome</keyword>
<proteinExistence type="predicted"/>
<name>A0A0H5DUE1_9BACT</name>
<reference evidence="3" key="1">
    <citation type="submission" date="2015-06" db="EMBL/GenBank/DDBJ databases">
        <authorList>
            <person name="Bertelli C."/>
        </authorList>
    </citation>
    <scope>NUCLEOTIDE SEQUENCE [LARGE SCALE GENOMIC DNA]</scope>
    <source>
        <strain evidence="3">CRIB-30</strain>
    </source>
</reference>
<dbReference type="InterPro" id="IPR036770">
    <property type="entry name" value="Ankyrin_rpt-contain_sf"/>
</dbReference>
<organism evidence="2 3">
    <name type="scientific">Estrella lausannensis</name>
    <dbReference type="NCBI Taxonomy" id="483423"/>
    <lineage>
        <taxon>Bacteria</taxon>
        <taxon>Pseudomonadati</taxon>
        <taxon>Chlamydiota</taxon>
        <taxon>Chlamydiia</taxon>
        <taxon>Parachlamydiales</taxon>
        <taxon>Candidatus Criblamydiaceae</taxon>
        <taxon>Estrella</taxon>
    </lineage>
</organism>
<accession>A0A0H5DUE1</accession>
<gene>
    <name evidence="2" type="ORF">ELAC_2239</name>
</gene>
<dbReference type="RefSeq" id="WP_098039418.1">
    <property type="nucleotide sequence ID" value="NZ_CWGJ01000028.1"/>
</dbReference>
<feature type="region of interest" description="Disordered" evidence="1">
    <location>
        <begin position="17"/>
        <end position="36"/>
    </location>
</feature>
<feature type="compositionally biased region" description="Basic residues" evidence="1">
    <location>
        <begin position="686"/>
        <end position="701"/>
    </location>
</feature>